<feature type="compositionally biased region" description="Low complexity" evidence="4">
    <location>
        <begin position="1"/>
        <end position="13"/>
    </location>
</feature>
<feature type="region of interest" description="Disordered" evidence="4">
    <location>
        <begin position="1"/>
        <end position="52"/>
    </location>
</feature>
<dbReference type="Gene3D" id="1.25.40.20">
    <property type="entry name" value="Ankyrin repeat-containing domain"/>
    <property type="match status" value="1"/>
</dbReference>
<gene>
    <name evidence="5" type="ORF">TrST_g3002</name>
</gene>
<dbReference type="EMBL" id="BRXY01000108">
    <property type="protein sequence ID" value="GMH66422.1"/>
    <property type="molecule type" value="Genomic_DNA"/>
</dbReference>
<organism evidence="5 6">
    <name type="scientific">Triparma strigata</name>
    <dbReference type="NCBI Taxonomy" id="1606541"/>
    <lineage>
        <taxon>Eukaryota</taxon>
        <taxon>Sar</taxon>
        <taxon>Stramenopiles</taxon>
        <taxon>Ochrophyta</taxon>
        <taxon>Bolidophyceae</taxon>
        <taxon>Parmales</taxon>
        <taxon>Triparmaceae</taxon>
        <taxon>Triparma</taxon>
    </lineage>
</organism>
<feature type="repeat" description="ANK" evidence="3">
    <location>
        <begin position="89"/>
        <end position="121"/>
    </location>
</feature>
<dbReference type="AlphaFoldDB" id="A0A9W7E531"/>
<dbReference type="OrthoDB" id="69682at2759"/>
<dbReference type="PROSITE" id="PS50088">
    <property type="entry name" value="ANK_REPEAT"/>
    <property type="match status" value="1"/>
</dbReference>
<evidence type="ECO:0000313" key="6">
    <source>
        <dbReference type="Proteomes" id="UP001165085"/>
    </source>
</evidence>
<dbReference type="Pfam" id="PF12796">
    <property type="entry name" value="Ank_2"/>
    <property type="match status" value="1"/>
</dbReference>
<dbReference type="InterPro" id="IPR002110">
    <property type="entry name" value="Ankyrin_rpt"/>
</dbReference>
<evidence type="ECO:0000256" key="1">
    <source>
        <dbReference type="ARBA" id="ARBA00022737"/>
    </source>
</evidence>
<proteinExistence type="predicted"/>
<name>A0A9W7E531_9STRA</name>
<dbReference type="Proteomes" id="UP001165085">
    <property type="component" value="Unassembled WGS sequence"/>
</dbReference>
<keyword evidence="6" id="KW-1185">Reference proteome</keyword>
<feature type="compositionally biased region" description="Polar residues" evidence="4">
    <location>
        <begin position="39"/>
        <end position="52"/>
    </location>
</feature>
<keyword evidence="1" id="KW-0677">Repeat</keyword>
<keyword evidence="2 3" id="KW-0040">ANK repeat</keyword>
<sequence length="420" mass="46212">MGSCSSTPSTSTPVEIMTEPPSSPSPPLSIPPPHTQPPKSNQAAETNETDSTVSEVNLNLLRACKSNDLATATACLDDSDCDMNVRGMWGNTPCLAATMYGSWDVVSLLLERGADVTLRNEKNVGPLTHSCLSGNAAAVTKILSIPGSESCFSEEGKVYSSTLDQNLILSPLKASVISGEIDVVTLLLNRGVSLEPELKEPHVQPQDYTYMNLQLITLQDLCCYLSLPKVYETLSPNTISGKKQVFSFKYAVNNVRDHDDSRSLEMLELLFNSNISEPKNKILKVVEKTNVLHDLAKFGMAKSLNFVLDNLASDDGQGEIQIDQLCASKSWTPLMYFMNYKKYKKEPILIEVVKKFKKLNSNFRFEDKFKRSLATMAKRNMKSLGNDVVEFVDEEVATAAATSTTISTKDEEFRLPGALP</sequence>
<dbReference type="InterPro" id="IPR036770">
    <property type="entry name" value="Ankyrin_rpt-contain_sf"/>
</dbReference>
<accession>A0A9W7E531</accession>
<evidence type="ECO:0000256" key="3">
    <source>
        <dbReference type="PROSITE-ProRule" id="PRU00023"/>
    </source>
</evidence>
<reference evidence="6" key="1">
    <citation type="journal article" date="2023" name="Commun. Biol.">
        <title>Genome analysis of Parmales, the sister group of diatoms, reveals the evolutionary specialization of diatoms from phago-mixotrophs to photoautotrophs.</title>
        <authorList>
            <person name="Ban H."/>
            <person name="Sato S."/>
            <person name="Yoshikawa S."/>
            <person name="Yamada K."/>
            <person name="Nakamura Y."/>
            <person name="Ichinomiya M."/>
            <person name="Sato N."/>
            <person name="Blanc-Mathieu R."/>
            <person name="Endo H."/>
            <person name="Kuwata A."/>
            <person name="Ogata H."/>
        </authorList>
    </citation>
    <scope>NUCLEOTIDE SEQUENCE [LARGE SCALE GENOMIC DNA]</scope>
    <source>
        <strain evidence="6">NIES 3701</strain>
    </source>
</reference>
<evidence type="ECO:0000256" key="4">
    <source>
        <dbReference type="SAM" id="MobiDB-lite"/>
    </source>
</evidence>
<dbReference type="SMART" id="SM00248">
    <property type="entry name" value="ANK"/>
    <property type="match status" value="3"/>
</dbReference>
<dbReference type="PANTHER" id="PTHR24198:SF165">
    <property type="entry name" value="ANKYRIN REPEAT-CONTAINING PROTEIN-RELATED"/>
    <property type="match status" value="1"/>
</dbReference>
<dbReference type="SUPFAM" id="SSF48403">
    <property type="entry name" value="Ankyrin repeat"/>
    <property type="match status" value="1"/>
</dbReference>
<dbReference type="PANTHER" id="PTHR24198">
    <property type="entry name" value="ANKYRIN REPEAT AND PROTEIN KINASE DOMAIN-CONTAINING PROTEIN"/>
    <property type="match status" value="1"/>
</dbReference>
<evidence type="ECO:0000256" key="2">
    <source>
        <dbReference type="ARBA" id="ARBA00023043"/>
    </source>
</evidence>
<protein>
    <submittedName>
        <fullName evidence="5">Uncharacterized protein</fullName>
    </submittedName>
</protein>
<evidence type="ECO:0000313" key="5">
    <source>
        <dbReference type="EMBL" id="GMH66422.1"/>
    </source>
</evidence>
<comment type="caution">
    <text evidence="5">The sequence shown here is derived from an EMBL/GenBank/DDBJ whole genome shotgun (WGS) entry which is preliminary data.</text>
</comment>
<feature type="compositionally biased region" description="Pro residues" evidence="4">
    <location>
        <begin position="21"/>
        <end position="36"/>
    </location>
</feature>
<dbReference type="PROSITE" id="PS50297">
    <property type="entry name" value="ANK_REP_REGION"/>
    <property type="match status" value="1"/>
</dbReference>